<dbReference type="EMBL" id="JAVFKD010000004">
    <property type="protein sequence ID" value="KAK5996039.1"/>
    <property type="molecule type" value="Genomic_DNA"/>
</dbReference>
<keyword evidence="2" id="KW-1185">Reference proteome</keyword>
<comment type="caution">
    <text evidence="1">The sequence shown here is derived from an EMBL/GenBank/DDBJ whole genome shotgun (WGS) entry which is preliminary data.</text>
</comment>
<protein>
    <submittedName>
        <fullName evidence="1">Uncharacterized protein</fullName>
    </submittedName>
</protein>
<gene>
    <name evidence="1" type="ORF">PT974_04463</name>
</gene>
<organism evidence="1 2">
    <name type="scientific">Cladobotryum mycophilum</name>
    <dbReference type="NCBI Taxonomy" id="491253"/>
    <lineage>
        <taxon>Eukaryota</taxon>
        <taxon>Fungi</taxon>
        <taxon>Dikarya</taxon>
        <taxon>Ascomycota</taxon>
        <taxon>Pezizomycotina</taxon>
        <taxon>Sordariomycetes</taxon>
        <taxon>Hypocreomycetidae</taxon>
        <taxon>Hypocreales</taxon>
        <taxon>Hypocreaceae</taxon>
        <taxon>Cladobotryum</taxon>
    </lineage>
</organism>
<evidence type="ECO:0000313" key="2">
    <source>
        <dbReference type="Proteomes" id="UP001338125"/>
    </source>
</evidence>
<accession>A0ABR0SV78</accession>
<name>A0ABR0SV78_9HYPO</name>
<reference evidence="1 2" key="1">
    <citation type="submission" date="2024-01" db="EMBL/GenBank/DDBJ databases">
        <title>Complete genome of Cladobotryum mycophilum ATHUM6906.</title>
        <authorList>
            <person name="Christinaki A.C."/>
            <person name="Myridakis A.I."/>
            <person name="Kouvelis V.N."/>
        </authorList>
    </citation>
    <scope>NUCLEOTIDE SEQUENCE [LARGE SCALE GENOMIC DNA]</scope>
    <source>
        <strain evidence="1 2">ATHUM6906</strain>
    </source>
</reference>
<sequence>MNAVGVVTSLSDVLVHGFSNSYAYGGVLYPPSGLEEAIVGVSHFDLINPDSPDFKLKIINDSASRRNHGAILHTLHGRTQMPRPIYSTSTPSVSRQG</sequence>
<proteinExistence type="predicted"/>
<evidence type="ECO:0000313" key="1">
    <source>
        <dbReference type="EMBL" id="KAK5996039.1"/>
    </source>
</evidence>
<dbReference type="Proteomes" id="UP001338125">
    <property type="component" value="Unassembled WGS sequence"/>
</dbReference>